<keyword evidence="2" id="KW-1185">Reference proteome</keyword>
<protein>
    <submittedName>
        <fullName evidence="1">Tetratricopeptide repeat protein</fullName>
    </submittedName>
</protein>
<gene>
    <name evidence="1" type="ORF">FGD71_015600</name>
</gene>
<dbReference type="Proteomes" id="UP000317378">
    <property type="component" value="Unassembled WGS sequence"/>
</dbReference>
<dbReference type="RefSeq" id="WP_119101061.1">
    <property type="nucleotide sequence ID" value="NZ_QXMJ01000119.1"/>
</dbReference>
<proteinExistence type="predicted"/>
<dbReference type="SUPFAM" id="SSF48452">
    <property type="entry name" value="TPR-like"/>
    <property type="match status" value="1"/>
</dbReference>
<dbReference type="AlphaFoldDB" id="A0A505DMB2"/>
<evidence type="ECO:0000313" key="1">
    <source>
        <dbReference type="EMBL" id="TPQ21369.1"/>
    </source>
</evidence>
<accession>A0A505DMB2</accession>
<comment type="caution">
    <text evidence="1">The sequence shown here is derived from an EMBL/GenBank/DDBJ whole genome shotgun (WGS) entry which is preliminary data.</text>
</comment>
<organism evidence="1 2">
    <name type="scientific">Streptomyces sporangiiformans</name>
    <dbReference type="NCBI Taxonomy" id="2315329"/>
    <lineage>
        <taxon>Bacteria</taxon>
        <taxon>Bacillati</taxon>
        <taxon>Actinomycetota</taxon>
        <taxon>Actinomycetes</taxon>
        <taxon>Kitasatosporales</taxon>
        <taxon>Streptomycetaceae</taxon>
        <taxon>Streptomyces</taxon>
    </lineage>
</organism>
<sequence>MLGPLSAFIESASSCAIKGCVVPLEAGDLFWLPEDASPSHPYLLTEKLPAEFGEEDDGLWPENVIWSRDGSRLLVYDAKRRQTFAIDMTTKQVKWLTKEERREADVWHGASAGGDTGRVRISVGSTRVTFHRTDTGGVLSDFEFLREPPEPRCVAHEYAFDEHPVNFALDDDTWCAAFEEGVVIAPSDRSKDLEAVLAWSVDRRFAWPVQWGALEIVPDAKAAAELIGDRGLGYYVQQYVEQQARDAEANAQAKDDGSWPPPNTATLDELFSAARDSVSELSSNSNHHVCNHLRHAARLRARRGEVGGALEMLDAIPEPDQRVAACADVAMILARAGRTDEARVFFADVEAGAEAALGPYNVADVASSVGGAYQAMGDTAAADVWFARARDAIEPEANAWQNRLTVSWALTECGREDEARALWARGEEEWRKTPSIFYSVPWLLYLLGTGRLDLAEGFLDACDVEWDWSMDPVIGAMADLGRTDLLRLGQSDAPELIAELRYEKALRIAEQRTRRTHPATPSEADLAALAEAYAELLKTPRAKRERPTELLIEQAAECGHLSAVLDLLGKLPSPRDFNGRPSSAFSALWRAATGQDVPPW</sequence>
<dbReference type="InterPro" id="IPR011990">
    <property type="entry name" value="TPR-like_helical_dom_sf"/>
</dbReference>
<reference evidence="1 2" key="1">
    <citation type="submission" date="2019-06" db="EMBL/GenBank/DDBJ databases">
        <title>Streptomyces sporangiiformans sp. nov., a novel actinomycete isolated from soil in Mount Song.</title>
        <authorList>
            <person name="Han L."/>
        </authorList>
    </citation>
    <scope>NUCLEOTIDE SEQUENCE [LARGE SCALE GENOMIC DNA]</scope>
    <source>
        <strain evidence="1 2">NEAU-SSA 1</strain>
    </source>
</reference>
<name>A0A505DMB2_9ACTN</name>
<dbReference type="EMBL" id="VCHX02000119">
    <property type="protein sequence ID" value="TPQ21369.1"/>
    <property type="molecule type" value="Genomic_DNA"/>
</dbReference>
<dbReference type="OrthoDB" id="3795380at2"/>
<evidence type="ECO:0000313" key="2">
    <source>
        <dbReference type="Proteomes" id="UP000317378"/>
    </source>
</evidence>
<dbReference type="Gene3D" id="1.25.40.10">
    <property type="entry name" value="Tetratricopeptide repeat domain"/>
    <property type="match status" value="1"/>
</dbReference>